<evidence type="ECO:0000256" key="1">
    <source>
        <dbReference type="ARBA" id="ARBA00023015"/>
    </source>
</evidence>
<keyword evidence="1" id="KW-0805">Transcription regulation</keyword>
<evidence type="ECO:0000256" key="2">
    <source>
        <dbReference type="ARBA" id="ARBA00023163"/>
    </source>
</evidence>
<accession>A0ABV5KID8</accession>
<evidence type="ECO:0000313" key="5">
    <source>
        <dbReference type="Proteomes" id="UP001589750"/>
    </source>
</evidence>
<evidence type="ECO:0000259" key="3">
    <source>
        <dbReference type="Pfam" id="PF13305"/>
    </source>
</evidence>
<organism evidence="4 5">
    <name type="scientific">Nocardioides plantarum</name>
    <dbReference type="NCBI Taxonomy" id="29299"/>
    <lineage>
        <taxon>Bacteria</taxon>
        <taxon>Bacillati</taxon>
        <taxon>Actinomycetota</taxon>
        <taxon>Actinomycetes</taxon>
        <taxon>Propionibacteriales</taxon>
        <taxon>Nocardioidaceae</taxon>
        <taxon>Nocardioides</taxon>
    </lineage>
</organism>
<name>A0ABV5KID8_9ACTN</name>
<proteinExistence type="predicted"/>
<dbReference type="Gene3D" id="1.10.10.60">
    <property type="entry name" value="Homeodomain-like"/>
    <property type="match status" value="1"/>
</dbReference>
<protein>
    <submittedName>
        <fullName evidence="4">TetR/AcrR family transcriptional regulator</fullName>
    </submittedName>
</protein>
<evidence type="ECO:0000313" key="4">
    <source>
        <dbReference type="EMBL" id="MFB9315545.1"/>
    </source>
</evidence>
<gene>
    <name evidence="4" type="ORF">ACFFRI_21055</name>
</gene>
<feature type="domain" description="HTH-type transcriptional regulator MT1864/Rv1816-like C-terminal" evidence="3">
    <location>
        <begin position="82"/>
        <end position="179"/>
    </location>
</feature>
<dbReference type="Gene3D" id="1.10.357.10">
    <property type="entry name" value="Tetracycline Repressor, domain 2"/>
    <property type="match status" value="1"/>
</dbReference>
<dbReference type="RefSeq" id="WP_140009149.1">
    <property type="nucleotide sequence ID" value="NZ_JBHMDG010000034.1"/>
</dbReference>
<reference evidence="4 5" key="1">
    <citation type="submission" date="2024-09" db="EMBL/GenBank/DDBJ databases">
        <authorList>
            <person name="Sun Q."/>
            <person name="Mori K."/>
        </authorList>
    </citation>
    <scope>NUCLEOTIDE SEQUENCE [LARGE SCALE GENOMIC DNA]</scope>
    <source>
        <strain evidence="4 5">JCM 9626</strain>
    </source>
</reference>
<dbReference type="EMBL" id="JBHMDG010000034">
    <property type="protein sequence ID" value="MFB9315545.1"/>
    <property type="molecule type" value="Genomic_DNA"/>
</dbReference>
<dbReference type="SUPFAM" id="SSF46689">
    <property type="entry name" value="Homeodomain-like"/>
    <property type="match status" value="1"/>
</dbReference>
<dbReference type="InterPro" id="IPR009057">
    <property type="entry name" value="Homeodomain-like_sf"/>
</dbReference>
<keyword evidence="5" id="KW-1185">Reference proteome</keyword>
<dbReference type="InterPro" id="IPR036271">
    <property type="entry name" value="Tet_transcr_reg_TetR-rel_C_sf"/>
</dbReference>
<dbReference type="InterPro" id="IPR025996">
    <property type="entry name" value="MT1864/Rv1816-like_C"/>
</dbReference>
<dbReference type="Proteomes" id="UP001589750">
    <property type="component" value="Unassembled WGS sequence"/>
</dbReference>
<sequence>MPRAGLTPATVTAAGAALADEIGLDHLSMGLLAERLGVRTPSLYKHVDGLGDLTHRIAVLAMTELADAVRDATQGRAGSDALVAAAQAVRSFVTERPGRYAAGNAARPSGPDDPLLPAADRFLGSLSAILRGYRLDPADEIHALRMLRSMLHGFASIEAAGGFMIDTDIGDSFAWMVDLVDRGLTVRAQVAPSIPTPRPSPAPRR</sequence>
<comment type="caution">
    <text evidence="4">The sequence shown here is derived from an EMBL/GenBank/DDBJ whole genome shotgun (WGS) entry which is preliminary data.</text>
</comment>
<dbReference type="SUPFAM" id="SSF48498">
    <property type="entry name" value="Tetracyclin repressor-like, C-terminal domain"/>
    <property type="match status" value="1"/>
</dbReference>
<keyword evidence="2" id="KW-0804">Transcription</keyword>
<dbReference type="Pfam" id="PF13305">
    <property type="entry name" value="TetR_C_33"/>
    <property type="match status" value="1"/>
</dbReference>